<dbReference type="Proteomes" id="UP000014411">
    <property type="component" value="Unassembled WGS sequence"/>
</dbReference>
<dbReference type="RefSeq" id="WP_016558542.1">
    <property type="nucleotide sequence ID" value="NZ_AEYE02000038.1"/>
</dbReference>
<dbReference type="EMBL" id="AEYE02000038">
    <property type="protein sequence ID" value="EPE93772.1"/>
    <property type="molecule type" value="Genomic_DNA"/>
</dbReference>
<reference evidence="1 2" key="1">
    <citation type="journal article" date="2012" name="J. Bacteriol.">
        <title>Genome sequence of Rhizobium grahamii CCGE502, a broad-host-range symbiont with low nodulation competitiveness in Phaseolus vulgaris.</title>
        <authorList>
            <person name="Althabegoiti M.J."/>
            <person name="Lozano L."/>
            <person name="Torres-Tejerizo G."/>
            <person name="Ormeno-Orrillo E."/>
            <person name="Rogel M.A."/>
            <person name="Gonzalez V."/>
            <person name="Martinez-Romero E."/>
        </authorList>
    </citation>
    <scope>NUCLEOTIDE SEQUENCE [LARGE SCALE GENOMIC DNA]</scope>
    <source>
        <strain evidence="1 2">CCGE 502</strain>
        <plasmid evidence="1">pRg502a</plasmid>
    </source>
</reference>
<geneLocation type="plasmid" evidence="1">
    <name>pRg502a</name>
</geneLocation>
<evidence type="ECO:0000313" key="2">
    <source>
        <dbReference type="Proteomes" id="UP000014411"/>
    </source>
</evidence>
<protein>
    <submittedName>
        <fullName evidence="1">Uncharacterized protein</fullName>
    </submittedName>
</protein>
<keyword evidence="1" id="KW-0614">Plasmid</keyword>
<evidence type="ECO:0000313" key="1">
    <source>
        <dbReference type="EMBL" id="EPE93772.1"/>
    </source>
</evidence>
<comment type="caution">
    <text evidence="1">The sequence shown here is derived from an EMBL/GenBank/DDBJ whole genome shotgun (WGS) entry which is preliminary data.</text>
</comment>
<gene>
    <name evidence="1" type="ORF">RGCCGE502_33276</name>
</gene>
<sequence length="138" mass="14775">MHRARRVSGKAWDPGNFSNIDPQILQFEGGVAARQIIERASLSVIQVEIGEAALLGLDTPEAVKGPAASSNVKCSSERAAIMAENDFRGPCYTNVSAGDKPGGRLTSTVSSQRLDTAWPWIPPKRHSISTHPVAVELV</sequence>
<keyword evidence="2" id="KW-1185">Reference proteome</keyword>
<organism evidence="1 2">
    <name type="scientific">Rhizobium grahamii CCGE 502</name>
    <dbReference type="NCBI Taxonomy" id="990285"/>
    <lineage>
        <taxon>Bacteria</taxon>
        <taxon>Pseudomonadati</taxon>
        <taxon>Pseudomonadota</taxon>
        <taxon>Alphaproteobacteria</taxon>
        <taxon>Hyphomicrobiales</taxon>
        <taxon>Rhizobiaceae</taxon>
        <taxon>Rhizobium/Agrobacterium group</taxon>
        <taxon>Rhizobium</taxon>
    </lineage>
</organism>
<dbReference type="HOGENOM" id="CLU_1853600_0_0_5"/>
<name>S3H3N0_9HYPH</name>
<dbReference type="AlphaFoldDB" id="S3H3N0"/>
<accession>S3H3N0</accession>
<proteinExistence type="predicted"/>